<keyword evidence="1" id="KW-0472">Membrane</keyword>
<dbReference type="Pfam" id="PF06686">
    <property type="entry name" value="SpoIIIAC"/>
    <property type="match status" value="1"/>
</dbReference>
<comment type="caution">
    <text evidence="2">The sequence shown here is derived from an EMBL/GenBank/DDBJ whole genome shotgun (WGS) entry which is preliminary data.</text>
</comment>
<feature type="transmembrane region" description="Helical" evidence="1">
    <location>
        <begin position="108"/>
        <end position="129"/>
    </location>
</feature>
<feature type="transmembrane region" description="Helical" evidence="1">
    <location>
        <begin position="32"/>
        <end position="56"/>
    </location>
</feature>
<proteinExistence type="predicted"/>
<keyword evidence="1" id="KW-1133">Transmembrane helix</keyword>
<gene>
    <name evidence="2" type="primary">spoIIIAD</name>
    <name evidence="2" type="ORF">IAB00_05780</name>
</gene>
<name>A0A9D1HK46_9FIRM</name>
<dbReference type="AlphaFoldDB" id="A0A9D1HK46"/>
<evidence type="ECO:0000256" key="1">
    <source>
        <dbReference type="SAM" id="Phobius"/>
    </source>
</evidence>
<reference evidence="2" key="1">
    <citation type="submission" date="2020-10" db="EMBL/GenBank/DDBJ databases">
        <authorList>
            <person name="Gilroy R."/>
        </authorList>
    </citation>
    <scope>NUCLEOTIDE SEQUENCE</scope>
    <source>
        <strain evidence="2">2830</strain>
    </source>
</reference>
<dbReference type="EMBL" id="DVMH01000029">
    <property type="protein sequence ID" value="HIU10731.1"/>
    <property type="molecule type" value="Genomic_DNA"/>
</dbReference>
<accession>A0A9D1HK46</accession>
<evidence type="ECO:0000313" key="3">
    <source>
        <dbReference type="Proteomes" id="UP000824124"/>
    </source>
</evidence>
<evidence type="ECO:0000313" key="2">
    <source>
        <dbReference type="EMBL" id="HIU10731.1"/>
    </source>
</evidence>
<feature type="transmembrane region" description="Helical" evidence="1">
    <location>
        <begin position="68"/>
        <end position="88"/>
    </location>
</feature>
<dbReference type="InterPro" id="IPR025664">
    <property type="entry name" value="Spore_III_AC/AD"/>
</dbReference>
<dbReference type="Proteomes" id="UP000824124">
    <property type="component" value="Unassembled WGS sequence"/>
</dbReference>
<dbReference type="InterPro" id="IPR014211">
    <property type="entry name" value="Spore_III_AD"/>
</dbReference>
<keyword evidence="1" id="KW-0812">Transmembrane</keyword>
<dbReference type="NCBIfam" id="TIGR02849">
    <property type="entry name" value="spore_III_AD"/>
    <property type="match status" value="1"/>
</dbReference>
<reference evidence="2" key="2">
    <citation type="journal article" date="2021" name="PeerJ">
        <title>Extensive microbial diversity within the chicken gut microbiome revealed by metagenomics and culture.</title>
        <authorList>
            <person name="Gilroy R."/>
            <person name="Ravi A."/>
            <person name="Getino M."/>
            <person name="Pursley I."/>
            <person name="Horton D.L."/>
            <person name="Alikhan N.F."/>
            <person name="Baker D."/>
            <person name="Gharbi K."/>
            <person name="Hall N."/>
            <person name="Watson M."/>
            <person name="Adriaenssens E.M."/>
            <person name="Foster-Nyarko E."/>
            <person name="Jarju S."/>
            <person name="Secka A."/>
            <person name="Antonio M."/>
            <person name="Oren A."/>
            <person name="Chaudhuri R.R."/>
            <person name="La Ragione R."/>
            <person name="Hildebrand F."/>
            <person name="Pallen M.J."/>
        </authorList>
    </citation>
    <scope>NUCLEOTIDE SEQUENCE</scope>
    <source>
        <strain evidence="2">2830</strain>
    </source>
</reference>
<organism evidence="2 3">
    <name type="scientific">Candidatus Avidehalobacter gallistercoris</name>
    <dbReference type="NCBI Taxonomy" id="2840694"/>
    <lineage>
        <taxon>Bacteria</taxon>
        <taxon>Bacillati</taxon>
        <taxon>Bacillota</taxon>
        <taxon>Clostridia</taxon>
        <taxon>Eubacteriales</taxon>
        <taxon>Peptococcaceae</taxon>
        <taxon>Peptococcaceae incertae sedis</taxon>
        <taxon>Candidatus Avidehalobacter</taxon>
    </lineage>
</organism>
<protein>
    <submittedName>
        <fullName evidence="2">Stage III sporulation protein AD</fullName>
    </submittedName>
</protein>
<sequence length="130" mass="13801">MELFFMLAGVVLAGVFVSLLLKQSGLPVLSYLLALTVSALVLLRLLPLLAEIFVVFRRLAEGAGLSGQYLSIILKILAISYAAEFIASLCRDAGESAYAAKVELAGKISVMLLAVPVIVNILDAVLQILP</sequence>